<gene>
    <name evidence="1" type="ORF">GLAREA_12444</name>
</gene>
<dbReference type="Proteomes" id="UP000016922">
    <property type="component" value="Unassembled WGS sequence"/>
</dbReference>
<organism evidence="1 2">
    <name type="scientific">Glarea lozoyensis (strain ATCC 20868 / MF5171)</name>
    <dbReference type="NCBI Taxonomy" id="1116229"/>
    <lineage>
        <taxon>Eukaryota</taxon>
        <taxon>Fungi</taxon>
        <taxon>Dikarya</taxon>
        <taxon>Ascomycota</taxon>
        <taxon>Pezizomycotina</taxon>
        <taxon>Leotiomycetes</taxon>
        <taxon>Helotiales</taxon>
        <taxon>Helotiaceae</taxon>
        <taxon>Glarea</taxon>
    </lineage>
</organism>
<sequence length="565" mass="64220">MHMSTSACLLCGNIARRSSRGIQFRTNENARRWISFLPKSEPFDLPRVVVDLDAFESPHVRPYQERPKRDRLGVVRRKKGPLTQSRQALRQRFLMDSDVTTLRVLHYALLGDPPPSTNAGYYREFLNANTRSLKDTPQEKMKQLIYKLSTDPVQSLAKVGYTEENKEKITNELYSCENLPRLTSMAIMLSSTKEGCRFLLRHDSGLFRGIKMALKHSRGTPSYTMQLHAALQLLNNLLRNIQSRKLPSGFRLPSLALRCAAQLRILPAVKRYLGYYRVREYQGPNYPFLDALQSLQRAYINNEELNIMPWKDQSWHQKELLKLITGWSLGDRPQPGTPRGMSFALVIQPGAQNYTHYIMGLGEMGLADAIWLEWQSVNKARKTESVSFDEQVFAMALLLAKRPDLAIRVPPKISKRDISIQRETWETDLETRIRDVILEQYKFHNLLPTDALMKKVEKAVNRLGYKLRSNPAEALGEVEDVLAVDFGVSVGGRPVIDWKELTDGSDGVEPKMGLVATQNSTGEIVYQKMEGTRAHGGVGPKEVTRSSLPAIQSGRKLRLSTPSVW</sequence>
<name>S3DZD8_GLAL2</name>
<dbReference type="KEGG" id="glz:GLAREA_12444"/>
<dbReference type="OMA" id="ICPRISH"/>
<dbReference type="HOGENOM" id="CLU_482355_0_0_1"/>
<dbReference type="GeneID" id="19471485"/>
<dbReference type="AlphaFoldDB" id="S3DZD8"/>
<evidence type="ECO:0000313" key="2">
    <source>
        <dbReference type="Proteomes" id="UP000016922"/>
    </source>
</evidence>
<proteinExistence type="predicted"/>
<protein>
    <submittedName>
        <fullName evidence="1">Uncharacterized protein</fullName>
    </submittedName>
</protein>
<dbReference type="RefSeq" id="XP_008081417.1">
    <property type="nucleotide sequence ID" value="XM_008083226.1"/>
</dbReference>
<accession>S3DZD8</accession>
<dbReference type="OrthoDB" id="3560511at2759"/>
<reference evidence="1 2" key="1">
    <citation type="journal article" date="2013" name="BMC Genomics">
        <title>Genomics-driven discovery of the pneumocandin biosynthetic gene cluster in the fungus Glarea lozoyensis.</title>
        <authorList>
            <person name="Chen L."/>
            <person name="Yue Q."/>
            <person name="Zhang X."/>
            <person name="Xiang M."/>
            <person name="Wang C."/>
            <person name="Li S."/>
            <person name="Che Y."/>
            <person name="Ortiz-Lopez F.J."/>
            <person name="Bills G.F."/>
            <person name="Liu X."/>
            <person name="An Z."/>
        </authorList>
    </citation>
    <scope>NUCLEOTIDE SEQUENCE [LARGE SCALE GENOMIC DNA]</scope>
    <source>
        <strain evidence="2">ATCC 20868 / MF5171</strain>
    </source>
</reference>
<keyword evidence="2" id="KW-1185">Reference proteome</keyword>
<dbReference type="EMBL" id="KE145361">
    <property type="protein sequence ID" value="EPE31688.1"/>
    <property type="molecule type" value="Genomic_DNA"/>
</dbReference>
<evidence type="ECO:0000313" key="1">
    <source>
        <dbReference type="EMBL" id="EPE31688.1"/>
    </source>
</evidence>